<reference evidence="1 2" key="1">
    <citation type="submission" date="2019-02" db="EMBL/GenBank/DDBJ databases">
        <title>Deep-cultivation of Planctomycetes and their phenomic and genomic characterization uncovers novel biology.</title>
        <authorList>
            <person name="Wiegand S."/>
            <person name="Jogler M."/>
            <person name="Boedeker C."/>
            <person name="Pinto D."/>
            <person name="Vollmers J."/>
            <person name="Rivas-Marin E."/>
            <person name="Kohn T."/>
            <person name="Peeters S.H."/>
            <person name="Heuer A."/>
            <person name="Rast P."/>
            <person name="Oberbeckmann S."/>
            <person name="Bunk B."/>
            <person name="Jeske O."/>
            <person name="Meyerdierks A."/>
            <person name="Storesund J.E."/>
            <person name="Kallscheuer N."/>
            <person name="Luecker S."/>
            <person name="Lage O.M."/>
            <person name="Pohl T."/>
            <person name="Merkel B.J."/>
            <person name="Hornburger P."/>
            <person name="Mueller R.-W."/>
            <person name="Bruemmer F."/>
            <person name="Labrenz M."/>
            <person name="Spormann A.M."/>
            <person name="Op Den Camp H."/>
            <person name="Overmann J."/>
            <person name="Amann R."/>
            <person name="Jetten M.S.M."/>
            <person name="Mascher T."/>
            <person name="Medema M.H."/>
            <person name="Devos D.P."/>
            <person name="Kaster A.-K."/>
            <person name="Ovreas L."/>
            <person name="Rohde M."/>
            <person name="Galperin M.Y."/>
            <person name="Jogler C."/>
        </authorList>
    </citation>
    <scope>NUCLEOTIDE SEQUENCE [LARGE SCALE GENOMIC DNA]</scope>
    <source>
        <strain evidence="1 2">Mal64</strain>
    </source>
</reference>
<accession>A0A5C5ZJL2</accession>
<keyword evidence="2" id="KW-1185">Reference proteome</keyword>
<evidence type="ECO:0000313" key="2">
    <source>
        <dbReference type="Proteomes" id="UP000315440"/>
    </source>
</evidence>
<proteinExistence type="predicted"/>
<sequence>MDFSRTATPTGAADFGATLSEHRILEHIKDALRVTVEWRAPAVSADRKKTSVSFTLQSFCRHMERLMAIEEEGGYLSDIVEQRPRCENRVVTLATDHRRFRERILLLKPRLEAMAHADPVQFEAACEEIRELLDEVDRHDRAEIELLQEMMLTDVGGEG</sequence>
<dbReference type="Proteomes" id="UP000315440">
    <property type="component" value="Unassembled WGS sequence"/>
</dbReference>
<dbReference type="AlphaFoldDB" id="A0A5C5ZJL2"/>
<dbReference type="RefSeq" id="WP_146401829.1">
    <property type="nucleotide sequence ID" value="NZ_SJPQ01000003.1"/>
</dbReference>
<gene>
    <name evidence="1" type="ORF">Mal64_31160</name>
</gene>
<evidence type="ECO:0000313" key="1">
    <source>
        <dbReference type="EMBL" id="TWT87574.1"/>
    </source>
</evidence>
<dbReference type="EMBL" id="SJPQ01000003">
    <property type="protein sequence ID" value="TWT87574.1"/>
    <property type="molecule type" value="Genomic_DNA"/>
</dbReference>
<dbReference type="OrthoDB" id="266988at2"/>
<name>A0A5C5ZJL2_9BACT</name>
<organism evidence="1 2">
    <name type="scientific">Pseudobythopirellula maris</name>
    <dbReference type="NCBI Taxonomy" id="2527991"/>
    <lineage>
        <taxon>Bacteria</taxon>
        <taxon>Pseudomonadati</taxon>
        <taxon>Planctomycetota</taxon>
        <taxon>Planctomycetia</taxon>
        <taxon>Pirellulales</taxon>
        <taxon>Lacipirellulaceae</taxon>
        <taxon>Pseudobythopirellula</taxon>
    </lineage>
</organism>
<comment type="caution">
    <text evidence="1">The sequence shown here is derived from an EMBL/GenBank/DDBJ whole genome shotgun (WGS) entry which is preliminary data.</text>
</comment>
<evidence type="ECO:0008006" key="3">
    <source>
        <dbReference type="Google" id="ProtNLM"/>
    </source>
</evidence>
<protein>
    <recommendedName>
        <fullName evidence="3">Hemerythrin-like domain-containing protein</fullName>
    </recommendedName>
</protein>